<dbReference type="SUPFAM" id="SSF52283">
    <property type="entry name" value="Formate/glycerate dehydrogenase catalytic domain-like"/>
    <property type="match status" value="1"/>
</dbReference>
<keyword evidence="13" id="KW-1185">Reference proteome</keyword>
<dbReference type="NCBIfam" id="TIGR00518">
    <property type="entry name" value="alaDH"/>
    <property type="match status" value="1"/>
</dbReference>
<feature type="active site" description="Proton donor/acceptor" evidence="6">
    <location>
        <position position="270"/>
    </location>
</feature>
<dbReference type="GO" id="GO:0046872">
    <property type="term" value="F:metal ion binding"/>
    <property type="evidence" value="ECO:0007669"/>
    <property type="project" value="UniProtKB-KW"/>
</dbReference>
<evidence type="ECO:0000256" key="3">
    <source>
        <dbReference type="ARBA" id="ARBA00023002"/>
    </source>
</evidence>
<dbReference type="PANTHER" id="PTHR42795:SF1">
    <property type="entry name" value="ALANINE DEHYDROGENASE"/>
    <property type="match status" value="1"/>
</dbReference>
<feature type="binding site" evidence="9">
    <location>
        <position position="323"/>
    </location>
    <ligand>
        <name>Mg(2+)</name>
        <dbReference type="ChEBI" id="CHEBI:18420"/>
    </ligand>
</feature>
<dbReference type="GO" id="GO:0000286">
    <property type="term" value="F:alanine dehydrogenase activity"/>
    <property type="evidence" value="ECO:0007669"/>
    <property type="project" value="UniProtKB-UniRule"/>
</dbReference>
<feature type="binding site" evidence="7">
    <location>
        <position position="75"/>
    </location>
    <ligand>
        <name>substrate</name>
    </ligand>
</feature>
<evidence type="ECO:0000256" key="7">
    <source>
        <dbReference type="PIRSR" id="PIRSR000183-2"/>
    </source>
</evidence>
<evidence type="ECO:0000259" key="10">
    <source>
        <dbReference type="SMART" id="SM01002"/>
    </source>
</evidence>
<dbReference type="Gene3D" id="3.40.50.720">
    <property type="entry name" value="NAD(P)-binding Rossmann-like Domain"/>
    <property type="match status" value="2"/>
</dbReference>
<sequence length="374" mass="39238">MLIGVPKEIKNHEYRVGLTPSGVRELVASGHRVMVQTQAGLAIGYADEQYLQAGASIASSAAEVFAQADMVVKVKEPQPTECRMLRPGQVLFTYLHLAPDPEQTKLLMESGAVAIAYETVTDDRGGLPLLAPMSEVAGRMAIQAGAHALEKAQGGRGVLLGGVPGVAPAKVIVLGGGVVGLNAARMALGLGADVTLLDKSLPRLKEIDMTFGGHIKTLMSNAANIEDMIREADLVIGAVLVPGAAAPKLVTRAMLKTMKPGAVLVDVAIDQGGCFETSRPTTHQDPIYMVDGIVHYCVANMPGGVARTSTQALNNATLPYTLELAKKGWKQALLDNAHLRNGLNICHGKVTYAAVAHDLGLTYTDPMEAIKAAG</sequence>
<keyword evidence="3 5" id="KW-0560">Oxidoreductase</keyword>
<comment type="similarity">
    <text evidence="1 5">Belongs to the AlaDH/PNT family.</text>
</comment>
<organism evidence="12 13">
    <name type="scientific">Gulbenkiania indica</name>
    <dbReference type="NCBI Taxonomy" id="375574"/>
    <lineage>
        <taxon>Bacteria</taxon>
        <taxon>Pseudomonadati</taxon>
        <taxon>Pseudomonadota</taxon>
        <taxon>Betaproteobacteria</taxon>
        <taxon>Neisseriales</taxon>
        <taxon>Chromobacteriaceae</taxon>
        <taxon>Gulbenkiania</taxon>
    </lineage>
</organism>
<keyword evidence="4 5" id="KW-0520">NAD</keyword>
<dbReference type="OrthoDB" id="9804592at2"/>
<dbReference type="Pfam" id="PF01262">
    <property type="entry name" value="AlaDh_PNT_C"/>
    <property type="match status" value="1"/>
</dbReference>
<reference evidence="13" key="1">
    <citation type="submission" date="2015-08" db="EMBL/GenBank/DDBJ databases">
        <authorList>
            <person name="Varghese N."/>
        </authorList>
    </citation>
    <scope>NUCLEOTIDE SEQUENCE [LARGE SCALE GENOMIC DNA]</scope>
    <source>
        <strain evidence="13">DSM 17901</strain>
    </source>
</reference>
<dbReference type="SMART" id="SM01003">
    <property type="entry name" value="AlaDh_PNT_N"/>
    <property type="match status" value="1"/>
</dbReference>
<dbReference type="EMBL" id="CYHA01000004">
    <property type="protein sequence ID" value="CUA84498.1"/>
    <property type="molecule type" value="Genomic_DNA"/>
</dbReference>
<feature type="binding site" evidence="8">
    <location>
        <begin position="239"/>
        <end position="240"/>
    </location>
    <ligand>
        <name>NAD(+)</name>
        <dbReference type="ChEBI" id="CHEBI:57540"/>
    </ligand>
</feature>
<dbReference type="InterPro" id="IPR007698">
    <property type="entry name" value="AlaDH/PNT_NAD(H)-bd"/>
</dbReference>
<keyword evidence="8" id="KW-0547">Nucleotide-binding</keyword>
<dbReference type="FunFam" id="3.40.50.720:FF:000049">
    <property type="entry name" value="Alanine dehydrogenase"/>
    <property type="match status" value="1"/>
</dbReference>
<dbReference type="SMART" id="SM01002">
    <property type="entry name" value="AlaDh_PNT_C"/>
    <property type="match status" value="1"/>
</dbReference>
<dbReference type="Pfam" id="PF05222">
    <property type="entry name" value="AlaDh_PNT_N"/>
    <property type="match status" value="1"/>
</dbReference>
<dbReference type="InterPro" id="IPR036291">
    <property type="entry name" value="NAD(P)-bd_dom_sf"/>
</dbReference>
<dbReference type="STRING" id="375574.GCA_001418035_01893"/>
<evidence type="ECO:0000256" key="8">
    <source>
        <dbReference type="PIRSR" id="PIRSR000183-3"/>
    </source>
</evidence>
<feature type="binding site" evidence="8">
    <location>
        <position position="220"/>
    </location>
    <ligand>
        <name>NAD(+)</name>
        <dbReference type="ChEBI" id="CHEBI:57540"/>
    </ligand>
</feature>
<feature type="binding site" evidence="8">
    <location>
        <position position="198"/>
    </location>
    <ligand>
        <name>NAD(+)</name>
        <dbReference type="ChEBI" id="CHEBI:57540"/>
    </ligand>
</feature>
<evidence type="ECO:0000313" key="13">
    <source>
        <dbReference type="Proteomes" id="UP000243535"/>
    </source>
</evidence>
<feature type="binding site" evidence="8">
    <location>
        <begin position="267"/>
        <end position="270"/>
    </location>
    <ligand>
        <name>NAD(+)</name>
        <dbReference type="ChEBI" id="CHEBI:57540"/>
    </ligand>
</feature>
<dbReference type="PANTHER" id="PTHR42795">
    <property type="entry name" value="ALANINE DEHYDROGENASE"/>
    <property type="match status" value="1"/>
</dbReference>
<dbReference type="InterPro" id="IPR007886">
    <property type="entry name" value="AlaDH/PNT_N"/>
</dbReference>
<name>A0A0K6H0K1_9NEIS</name>
<dbReference type="Proteomes" id="UP000243535">
    <property type="component" value="Unassembled WGS sequence"/>
</dbReference>
<evidence type="ECO:0000259" key="11">
    <source>
        <dbReference type="SMART" id="SM01003"/>
    </source>
</evidence>
<evidence type="ECO:0000256" key="1">
    <source>
        <dbReference type="ARBA" id="ARBA00005689"/>
    </source>
</evidence>
<comment type="cofactor">
    <cofactor evidence="9">
        <name>Mg(2+)</name>
        <dbReference type="ChEBI" id="CHEBI:18420"/>
    </cofactor>
    <text evidence="9">Binds 1 Mg(2+) ion per subunit.</text>
</comment>
<dbReference type="PIRSF" id="PIRSF000183">
    <property type="entry name" value="Alanine_dh"/>
    <property type="match status" value="1"/>
</dbReference>
<feature type="binding site" evidence="8">
    <location>
        <position position="279"/>
    </location>
    <ligand>
        <name>NAD(+)</name>
        <dbReference type="ChEBI" id="CHEBI:57540"/>
    </ligand>
</feature>
<dbReference type="InterPro" id="IPR008141">
    <property type="entry name" value="Ala_DH"/>
</dbReference>
<gene>
    <name evidence="12" type="ORF">Ga0061063_2103</name>
</gene>
<feature type="binding site" evidence="7">
    <location>
        <position position="15"/>
    </location>
    <ligand>
        <name>substrate</name>
    </ligand>
</feature>
<comment type="catalytic activity">
    <reaction evidence="5">
        <text>L-alanine + NAD(+) + H2O = pyruvate + NH4(+) + NADH + H(+)</text>
        <dbReference type="Rhea" id="RHEA:18405"/>
        <dbReference type="ChEBI" id="CHEBI:15361"/>
        <dbReference type="ChEBI" id="CHEBI:15377"/>
        <dbReference type="ChEBI" id="CHEBI:15378"/>
        <dbReference type="ChEBI" id="CHEBI:28938"/>
        <dbReference type="ChEBI" id="CHEBI:57540"/>
        <dbReference type="ChEBI" id="CHEBI:57945"/>
        <dbReference type="ChEBI" id="CHEBI:57972"/>
        <dbReference type="EC" id="1.4.1.1"/>
    </reaction>
</comment>
<evidence type="ECO:0000256" key="5">
    <source>
        <dbReference type="PIRNR" id="PIRNR000183"/>
    </source>
</evidence>
<dbReference type="GO" id="GO:0042853">
    <property type="term" value="P:L-alanine catabolic process"/>
    <property type="evidence" value="ECO:0007669"/>
    <property type="project" value="InterPro"/>
</dbReference>
<accession>A0A0K6H0K1</accession>
<dbReference type="GO" id="GO:0000166">
    <property type="term" value="F:nucleotide binding"/>
    <property type="evidence" value="ECO:0007669"/>
    <property type="project" value="UniProtKB-KW"/>
</dbReference>
<protein>
    <recommendedName>
        <fullName evidence="2 5">Alanine dehydrogenase</fullName>
        <ecNumber evidence="2 5">1.4.1.1</ecNumber>
    </recommendedName>
</protein>
<dbReference type="PROSITE" id="PS00837">
    <property type="entry name" value="ALADH_PNT_2"/>
    <property type="match status" value="1"/>
</dbReference>
<feature type="binding site" evidence="8">
    <location>
        <position position="203"/>
    </location>
    <ligand>
        <name>NAD(+)</name>
        <dbReference type="ChEBI" id="CHEBI:57540"/>
    </ligand>
</feature>
<keyword evidence="9" id="KW-0460">Magnesium</keyword>
<feature type="domain" description="Alanine dehydrogenase/pyridine nucleotide transhydrogenase N-terminal" evidence="11">
    <location>
        <begin position="4"/>
        <end position="137"/>
    </location>
</feature>
<dbReference type="CDD" id="cd05305">
    <property type="entry name" value="L-AlaDH"/>
    <property type="match status" value="1"/>
</dbReference>
<dbReference type="RefSeq" id="WP_055434104.1">
    <property type="nucleotide sequence ID" value="NZ_CYHA01000004.1"/>
</dbReference>
<evidence type="ECO:0000256" key="2">
    <source>
        <dbReference type="ARBA" id="ARBA00012897"/>
    </source>
</evidence>
<dbReference type="EC" id="1.4.1.1" evidence="2 5"/>
<evidence type="ECO:0000313" key="12">
    <source>
        <dbReference type="EMBL" id="CUA84498.1"/>
    </source>
</evidence>
<feature type="binding site" evidence="8">
    <location>
        <begin position="298"/>
        <end position="301"/>
    </location>
    <ligand>
        <name>NAD(+)</name>
        <dbReference type="ChEBI" id="CHEBI:57540"/>
    </ligand>
</feature>
<evidence type="ECO:0000256" key="6">
    <source>
        <dbReference type="PIRSR" id="PIRSR000183-1"/>
    </source>
</evidence>
<proteinExistence type="inferred from homology"/>
<dbReference type="SUPFAM" id="SSF51735">
    <property type="entry name" value="NAD(P)-binding Rossmann-fold domains"/>
    <property type="match status" value="1"/>
</dbReference>
<dbReference type="InterPro" id="IPR008143">
    <property type="entry name" value="Ala_DH/PNT_CS2"/>
</dbReference>
<feature type="domain" description="Alanine dehydrogenase/pyridine nucleotide transhydrogenase NAD(H)-binding" evidence="10">
    <location>
        <begin position="149"/>
        <end position="297"/>
    </location>
</feature>
<evidence type="ECO:0000256" key="9">
    <source>
        <dbReference type="PIRSR" id="PIRSR000183-4"/>
    </source>
</evidence>
<feature type="active site" description="Proton donor/acceptor" evidence="6">
    <location>
        <position position="96"/>
    </location>
</feature>
<feature type="binding site" evidence="8">
    <location>
        <position position="134"/>
    </location>
    <ligand>
        <name>NAD(+)</name>
        <dbReference type="ChEBI" id="CHEBI:57540"/>
    </ligand>
</feature>
<dbReference type="GO" id="GO:0005886">
    <property type="term" value="C:plasma membrane"/>
    <property type="evidence" value="ECO:0007669"/>
    <property type="project" value="TreeGrafter"/>
</dbReference>
<evidence type="ECO:0000256" key="4">
    <source>
        <dbReference type="ARBA" id="ARBA00023027"/>
    </source>
</evidence>
<dbReference type="AlphaFoldDB" id="A0A0K6H0K1"/>
<keyword evidence="9" id="KW-0479">Metal-binding</keyword>